<sequence>MGDGADRELAELRERAYGPHADIFGDSTALRRLRELEISHALDLGLDPREIPPVPASPAPADTGGAAEAPAIAAPVAQTVERVDAAPAASPPPAASRAGGQRRLMLWVTSVLVAALLAAGVTAWTLVATPAHDFTLAVTNDPDLDFPQRRSGVEVITYERFHGMQVVATTNGRLRCVWISRDLTLRPTASATSCSRDVLPTVADVTLDPQFSFIAPEAVAEFGVDTVLRFTVLDDIAYVDVAP</sequence>
<evidence type="ECO:0000256" key="2">
    <source>
        <dbReference type="SAM" id="Phobius"/>
    </source>
</evidence>
<keyword evidence="2" id="KW-0812">Transmembrane</keyword>
<keyword evidence="2" id="KW-1133">Transmembrane helix</keyword>
<evidence type="ECO:0000313" key="3">
    <source>
        <dbReference type="EMBL" id="QKJ19929.1"/>
    </source>
</evidence>
<dbReference type="AlphaFoldDB" id="A0A7D4UGN9"/>
<keyword evidence="2" id="KW-0472">Membrane</keyword>
<reference evidence="3 4" key="1">
    <citation type="submission" date="2020-05" db="EMBL/GenBank/DDBJ databases">
        <title>Strain PA2F3 complete genome.</title>
        <authorList>
            <person name="Kim Y.-S."/>
            <person name="Kim S.-J."/>
            <person name="Jung H.-k."/>
            <person name="Kim S.-E."/>
            <person name="Kim K.-H."/>
        </authorList>
    </citation>
    <scope>NUCLEOTIDE SEQUENCE [LARGE SCALE GENOMIC DNA]</scope>
    <source>
        <strain evidence="3 4">PA2F3</strain>
    </source>
</reference>
<evidence type="ECO:0000313" key="4">
    <source>
        <dbReference type="Proteomes" id="UP000502498"/>
    </source>
</evidence>
<evidence type="ECO:0000256" key="1">
    <source>
        <dbReference type="SAM" id="MobiDB-lite"/>
    </source>
</evidence>
<proteinExistence type="predicted"/>
<dbReference type="EMBL" id="CP054038">
    <property type="protein sequence ID" value="QKJ19929.1"/>
    <property type="molecule type" value="Genomic_DNA"/>
</dbReference>
<protein>
    <submittedName>
        <fullName evidence="3">Uncharacterized protein</fullName>
    </submittedName>
</protein>
<organism evidence="3 4">
    <name type="scientific">Microbacterium hominis</name>
    <dbReference type="NCBI Taxonomy" id="162426"/>
    <lineage>
        <taxon>Bacteria</taxon>
        <taxon>Bacillati</taxon>
        <taxon>Actinomycetota</taxon>
        <taxon>Actinomycetes</taxon>
        <taxon>Micrococcales</taxon>
        <taxon>Microbacteriaceae</taxon>
        <taxon>Microbacterium</taxon>
    </lineage>
</organism>
<accession>A0A7D4UGN9</accession>
<feature type="region of interest" description="Disordered" evidence="1">
    <location>
        <begin position="47"/>
        <end position="67"/>
    </location>
</feature>
<dbReference type="Proteomes" id="UP000502498">
    <property type="component" value="Chromosome"/>
</dbReference>
<name>A0A7D4UGN9_9MICO</name>
<gene>
    <name evidence="3" type="ORF">HQM25_11570</name>
</gene>
<dbReference type="RefSeq" id="WP_172990365.1">
    <property type="nucleotide sequence ID" value="NZ_CP054038.1"/>
</dbReference>
<feature type="transmembrane region" description="Helical" evidence="2">
    <location>
        <begin position="104"/>
        <end position="127"/>
    </location>
</feature>